<dbReference type="AlphaFoldDB" id="A0A0E9XUU5"/>
<accession>A0A0E9XUU5</accession>
<dbReference type="EMBL" id="GBXM01003119">
    <property type="protein sequence ID" value="JAI05459.1"/>
    <property type="molecule type" value="Transcribed_RNA"/>
</dbReference>
<reference evidence="1" key="2">
    <citation type="journal article" date="2015" name="Fish Shellfish Immunol.">
        <title>Early steps in the European eel (Anguilla anguilla)-Vibrio vulnificus interaction in the gills: Role of the RtxA13 toxin.</title>
        <authorList>
            <person name="Callol A."/>
            <person name="Pajuelo D."/>
            <person name="Ebbesson L."/>
            <person name="Teles M."/>
            <person name="MacKenzie S."/>
            <person name="Amaro C."/>
        </authorList>
    </citation>
    <scope>NUCLEOTIDE SEQUENCE</scope>
</reference>
<sequence>MIILSLKWSFCQLGNRNQRMTTVT</sequence>
<proteinExistence type="predicted"/>
<organism evidence="1">
    <name type="scientific">Anguilla anguilla</name>
    <name type="common">European freshwater eel</name>
    <name type="synonym">Muraena anguilla</name>
    <dbReference type="NCBI Taxonomy" id="7936"/>
    <lineage>
        <taxon>Eukaryota</taxon>
        <taxon>Metazoa</taxon>
        <taxon>Chordata</taxon>
        <taxon>Craniata</taxon>
        <taxon>Vertebrata</taxon>
        <taxon>Euteleostomi</taxon>
        <taxon>Actinopterygii</taxon>
        <taxon>Neopterygii</taxon>
        <taxon>Teleostei</taxon>
        <taxon>Anguilliformes</taxon>
        <taxon>Anguillidae</taxon>
        <taxon>Anguilla</taxon>
    </lineage>
</organism>
<name>A0A0E9XUU5_ANGAN</name>
<reference evidence="1" key="1">
    <citation type="submission" date="2014-11" db="EMBL/GenBank/DDBJ databases">
        <authorList>
            <person name="Amaro Gonzalez C."/>
        </authorList>
    </citation>
    <scope>NUCLEOTIDE SEQUENCE</scope>
</reference>
<evidence type="ECO:0000313" key="1">
    <source>
        <dbReference type="EMBL" id="JAI05459.1"/>
    </source>
</evidence>
<protein>
    <submittedName>
        <fullName evidence="1">Uncharacterized protein</fullName>
    </submittedName>
</protein>